<feature type="non-terminal residue" evidence="3">
    <location>
        <position position="1"/>
    </location>
</feature>
<accession>A0ABV1A658</accession>
<evidence type="ECO:0000313" key="3">
    <source>
        <dbReference type="EMBL" id="MEQ2313680.1"/>
    </source>
</evidence>
<keyword evidence="4" id="KW-1185">Reference proteome</keyword>
<feature type="compositionally biased region" description="Basic and acidic residues" evidence="1">
    <location>
        <begin position="53"/>
        <end position="63"/>
    </location>
</feature>
<dbReference type="EMBL" id="JAHRIP010084834">
    <property type="protein sequence ID" value="MEQ2313680.1"/>
    <property type="molecule type" value="Genomic_DNA"/>
</dbReference>
<organism evidence="3 4">
    <name type="scientific">Ameca splendens</name>
    <dbReference type="NCBI Taxonomy" id="208324"/>
    <lineage>
        <taxon>Eukaryota</taxon>
        <taxon>Metazoa</taxon>
        <taxon>Chordata</taxon>
        <taxon>Craniata</taxon>
        <taxon>Vertebrata</taxon>
        <taxon>Euteleostomi</taxon>
        <taxon>Actinopterygii</taxon>
        <taxon>Neopterygii</taxon>
        <taxon>Teleostei</taxon>
        <taxon>Neoteleostei</taxon>
        <taxon>Acanthomorphata</taxon>
        <taxon>Ovalentaria</taxon>
        <taxon>Atherinomorphae</taxon>
        <taxon>Cyprinodontiformes</taxon>
        <taxon>Goodeidae</taxon>
        <taxon>Ameca</taxon>
    </lineage>
</organism>
<evidence type="ECO:0000259" key="2">
    <source>
        <dbReference type="Pfam" id="PF14977"/>
    </source>
</evidence>
<dbReference type="PANTHER" id="PTHR23093">
    <property type="entry name" value="SIMILAR TO CHROMOSOME 3 OPEN READING FRAME 20"/>
    <property type="match status" value="1"/>
</dbReference>
<evidence type="ECO:0000256" key="1">
    <source>
        <dbReference type="SAM" id="MobiDB-lite"/>
    </source>
</evidence>
<feature type="compositionally biased region" description="Polar residues" evidence="1">
    <location>
        <begin position="79"/>
        <end position="88"/>
    </location>
</feature>
<dbReference type="Proteomes" id="UP001469553">
    <property type="component" value="Unassembled WGS sequence"/>
</dbReference>
<dbReference type="PANTHER" id="PTHR23093:SF16">
    <property type="entry name" value="FAM194 C-TERMINAL DOMAIN-CONTAINING PROTEIN"/>
    <property type="match status" value="1"/>
</dbReference>
<feature type="region of interest" description="Disordered" evidence="1">
    <location>
        <begin position="1"/>
        <end position="89"/>
    </location>
</feature>
<reference evidence="3 4" key="1">
    <citation type="submission" date="2021-06" db="EMBL/GenBank/DDBJ databases">
        <authorList>
            <person name="Palmer J.M."/>
        </authorList>
    </citation>
    <scope>NUCLEOTIDE SEQUENCE [LARGE SCALE GENOMIC DNA]</scope>
    <source>
        <strain evidence="3 4">AS_MEX2019</strain>
        <tissue evidence="3">Muscle</tissue>
    </source>
</reference>
<comment type="caution">
    <text evidence="3">The sequence shown here is derived from an EMBL/GenBank/DDBJ whole genome shotgun (WGS) entry which is preliminary data.</text>
</comment>
<name>A0ABV1A658_9TELE</name>
<feature type="compositionally biased region" description="Basic and acidic residues" evidence="1">
    <location>
        <begin position="536"/>
        <end position="546"/>
    </location>
</feature>
<feature type="domain" description="FAM194 C-terminal" evidence="2">
    <location>
        <begin position="287"/>
        <end position="416"/>
    </location>
</feature>
<gene>
    <name evidence="3" type="ORF">AMECASPLE_004549</name>
</gene>
<protein>
    <recommendedName>
        <fullName evidence="2">FAM194 C-terminal domain-containing protein</fullName>
    </recommendedName>
</protein>
<sequence length="782" mass="87708">AMKDSAAVQTDRGGPVFFFDQPTRQNRIKGGILRFSMTGGGPQMEGTPLSQQEEQKRESKDLSNQKPSGEAYQDEEAGPSTSSVSATPKDQVDAYRRAAPHLLNELAQLLSQHKWSERDCIPRGIVNILNYSWHDLTAGASLRLRSPAAMAERQRRSKVSLKMEKTPRQLSDDAKEERNAGSFLRKVKANQCEKNKNQSYNRGPNSTGVRISISACSCRDPGGIAQPKQRTCDEPESIRVCQWVVERLRAARNPENLPQPEEDLSKALILRHYGDGKVCQSRSGLPCGGFYTNVFSDGQRPVTLVTITPFGHGAVTHPLSSTITAVWDHDGGFMLDNFGNTTKEWSWQTYHRLRSNVIIQVSEEISVKLFSGMSGLLSFRCQNESVHLTLCFVTNKSQLKKMPCLQKENKFTLGAAQELHLLKKPKCPATVPKSAWNPGKTLMVKQEEQQVEPSALWRRRQNAVRDLQRLQQRVRNAVEAWLDCYRVAIGIKCPDAERLLGGQLGTQPRRAAQSAALPSLNSPERKEAALLHAGRSRKDELRESHRCLSASPEKPQDRLVQIQRSVILSHGLESETPPTRYGPGDMVPLLPSIPLTTCPALLRAALQGGEEQRRRCCCSATLMPVVTDLEYDAFIMGQPLDSKQILVVCVTPSQPSGNTHTATRWDVLEDLFRTRNKNRAMPCTQCQMDSFRLVRYEMSAGMAGFGPENVLLQQRHGAAPGMFLMYLKGKLLFVGYIFTSDSCLVEDLQRQICRTRRDHRLGLSLPTDHKFRYRCGVRYDWL</sequence>
<proteinExistence type="predicted"/>
<feature type="region of interest" description="Disordered" evidence="1">
    <location>
        <begin position="533"/>
        <end position="554"/>
    </location>
</feature>
<dbReference type="InterPro" id="IPR029281">
    <property type="entry name" value="FAM194_C"/>
</dbReference>
<dbReference type="Pfam" id="PF14977">
    <property type="entry name" value="FAM194"/>
    <property type="match status" value="1"/>
</dbReference>
<evidence type="ECO:0000313" key="4">
    <source>
        <dbReference type="Proteomes" id="UP001469553"/>
    </source>
</evidence>